<evidence type="ECO:0000313" key="2">
    <source>
        <dbReference type="Proteomes" id="UP000006729"/>
    </source>
</evidence>
<comment type="caution">
    <text evidence="1">The sequence shown here is derived from an EMBL/GenBank/DDBJ whole genome shotgun (WGS) entry which is preliminary data.</text>
</comment>
<protein>
    <submittedName>
        <fullName evidence="1">Uncharacterized protein</fullName>
    </submittedName>
</protein>
<proteinExistence type="predicted"/>
<keyword evidence="2" id="KW-1185">Reference proteome</keyword>
<dbReference type="Proteomes" id="UP000006729">
    <property type="component" value="Chromosome 1"/>
</dbReference>
<reference evidence="1 2" key="1">
    <citation type="journal article" date="2006" name="Science">
        <title>The genome of black cottonwood, Populus trichocarpa (Torr. &amp; Gray).</title>
        <authorList>
            <person name="Tuskan G.A."/>
            <person name="Difazio S."/>
            <person name="Jansson S."/>
            <person name="Bohlmann J."/>
            <person name="Grigoriev I."/>
            <person name="Hellsten U."/>
            <person name="Putnam N."/>
            <person name="Ralph S."/>
            <person name="Rombauts S."/>
            <person name="Salamov A."/>
            <person name="Schein J."/>
            <person name="Sterck L."/>
            <person name="Aerts A."/>
            <person name="Bhalerao R.R."/>
            <person name="Bhalerao R.P."/>
            <person name="Blaudez D."/>
            <person name="Boerjan W."/>
            <person name="Brun A."/>
            <person name="Brunner A."/>
            <person name="Busov V."/>
            <person name="Campbell M."/>
            <person name="Carlson J."/>
            <person name="Chalot M."/>
            <person name="Chapman J."/>
            <person name="Chen G.L."/>
            <person name="Cooper D."/>
            <person name="Coutinho P.M."/>
            <person name="Couturier J."/>
            <person name="Covert S."/>
            <person name="Cronk Q."/>
            <person name="Cunningham R."/>
            <person name="Davis J."/>
            <person name="Degroeve S."/>
            <person name="Dejardin A."/>
            <person name="Depamphilis C."/>
            <person name="Detter J."/>
            <person name="Dirks B."/>
            <person name="Dubchak I."/>
            <person name="Duplessis S."/>
            <person name="Ehlting J."/>
            <person name="Ellis B."/>
            <person name="Gendler K."/>
            <person name="Goodstein D."/>
            <person name="Gribskov M."/>
            <person name="Grimwood J."/>
            <person name="Groover A."/>
            <person name="Gunter L."/>
            <person name="Hamberger B."/>
            <person name="Heinze B."/>
            <person name="Helariutta Y."/>
            <person name="Henrissat B."/>
            <person name="Holligan D."/>
            <person name="Holt R."/>
            <person name="Huang W."/>
            <person name="Islam-Faridi N."/>
            <person name="Jones S."/>
            <person name="Jones-Rhoades M."/>
            <person name="Jorgensen R."/>
            <person name="Joshi C."/>
            <person name="Kangasjarvi J."/>
            <person name="Karlsson J."/>
            <person name="Kelleher C."/>
            <person name="Kirkpatrick R."/>
            <person name="Kirst M."/>
            <person name="Kohler A."/>
            <person name="Kalluri U."/>
            <person name="Larimer F."/>
            <person name="Leebens-Mack J."/>
            <person name="Leple J.C."/>
            <person name="Locascio P."/>
            <person name="Lou Y."/>
            <person name="Lucas S."/>
            <person name="Martin F."/>
            <person name="Montanini B."/>
            <person name="Napoli C."/>
            <person name="Nelson D.R."/>
            <person name="Nelson C."/>
            <person name="Nieminen K."/>
            <person name="Nilsson O."/>
            <person name="Pereda V."/>
            <person name="Peter G."/>
            <person name="Philippe R."/>
            <person name="Pilate G."/>
            <person name="Poliakov A."/>
            <person name="Razumovskaya J."/>
            <person name="Richardson P."/>
            <person name="Rinaldi C."/>
            <person name="Ritland K."/>
            <person name="Rouze P."/>
            <person name="Ryaboy D."/>
            <person name="Schmutz J."/>
            <person name="Schrader J."/>
            <person name="Segerman B."/>
            <person name="Shin H."/>
            <person name="Siddiqui A."/>
            <person name="Sterky F."/>
            <person name="Terry A."/>
            <person name="Tsai C.J."/>
            <person name="Uberbacher E."/>
            <person name="Unneberg P."/>
            <person name="Vahala J."/>
            <person name="Wall K."/>
            <person name="Wessler S."/>
            <person name="Yang G."/>
            <person name="Yin T."/>
            <person name="Douglas C."/>
            <person name="Marra M."/>
            <person name="Sandberg G."/>
            <person name="Van de Peer Y."/>
            <person name="Rokhsar D."/>
        </authorList>
    </citation>
    <scope>NUCLEOTIDE SEQUENCE [LARGE SCALE GENOMIC DNA]</scope>
    <source>
        <strain evidence="2">cv. Nisqually</strain>
    </source>
</reference>
<gene>
    <name evidence="1" type="ORF">POPTR_001G389650v4</name>
</gene>
<organism evidence="1 2">
    <name type="scientific">Populus trichocarpa</name>
    <name type="common">Western balsam poplar</name>
    <name type="synonym">Populus balsamifera subsp. trichocarpa</name>
    <dbReference type="NCBI Taxonomy" id="3694"/>
    <lineage>
        <taxon>Eukaryota</taxon>
        <taxon>Viridiplantae</taxon>
        <taxon>Streptophyta</taxon>
        <taxon>Embryophyta</taxon>
        <taxon>Tracheophyta</taxon>
        <taxon>Spermatophyta</taxon>
        <taxon>Magnoliopsida</taxon>
        <taxon>eudicotyledons</taxon>
        <taxon>Gunneridae</taxon>
        <taxon>Pentapetalae</taxon>
        <taxon>rosids</taxon>
        <taxon>fabids</taxon>
        <taxon>Malpighiales</taxon>
        <taxon>Salicaceae</taxon>
        <taxon>Saliceae</taxon>
        <taxon>Populus</taxon>
    </lineage>
</organism>
<sequence length="45" mass="5382">MRVVMKIQNVMKSNRIMRVAMLQFDTIMIYCCNHMLPQGFMAETR</sequence>
<dbReference type="EMBL" id="CM009290">
    <property type="protein sequence ID" value="KAI9403231.1"/>
    <property type="molecule type" value="Genomic_DNA"/>
</dbReference>
<name>A0ACC0TNV5_POPTR</name>
<accession>A0ACC0TNV5</accession>
<evidence type="ECO:0000313" key="1">
    <source>
        <dbReference type="EMBL" id="KAI9403231.1"/>
    </source>
</evidence>